<keyword evidence="7" id="KW-1133">Transmembrane helix</keyword>
<protein>
    <submittedName>
        <fullName evidence="9">4Fe-4S binding protein</fullName>
    </submittedName>
</protein>
<dbReference type="PANTHER" id="PTHR30176:SF3">
    <property type="entry name" value="FERREDOXIN-TYPE PROTEIN NAPH"/>
    <property type="match status" value="1"/>
</dbReference>
<organism evidence="9 10">
    <name type="scientific">Ruminococcus hominis</name>
    <dbReference type="NCBI Taxonomy" id="2763065"/>
    <lineage>
        <taxon>Bacteria</taxon>
        <taxon>Bacillati</taxon>
        <taxon>Bacillota</taxon>
        <taxon>Clostridia</taxon>
        <taxon>Eubacteriales</taxon>
        <taxon>Oscillospiraceae</taxon>
        <taxon>Ruminococcus</taxon>
    </lineage>
</organism>
<evidence type="ECO:0000256" key="7">
    <source>
        <dbReference type="SAM" id="Phobius"/>
    </source>
</evidence>
<keyword evidence="7" id="KW-0472">Membrane</keyword>
<keyword evidence="1" id="KW-0813">Transport</keyword>
<dbReference type="Pfam" id="PF12801">
    <property type="entry name" value="Fer4_5"/>
    <property type="match status" value="2"/>
</dbReference>
<evidence type="ECO:0000313" key="10">
    <source>
        <dbReference type="Proteomes" id="UP000631576"/>
    </source>
</evidence>
<name>A0ABR7GBI5_9FIRM</name>
<dbReference type="InterPro" id="IPR051684">
    <property type="entry name" value="Electron_Trans/Redox"/>
</dbReference>
<comment type="caution">
    <text evidence="9">The sequence shown here is derived from an EMBL/GenBank/DDBJ whole genome shotgun (WGS) entry which is preliminary data.</text>
</comment>
<proteinExistence type="predicted"/>
<dbReference type="SUPFAM" id="SSF54862">
    <property type="entry name" value="4Fe-4S ferredoxins"/>
    <property type="match status" value="1"/>
</dbReference>
<keyword evidence="7" id="KW-0812">Transmembrane</keyword>
<evidence type="ECO:0000256" key="2">
    <source>
        <dbReference type="ARBA" id="ARBA00022485"/>
    </source>
</evidence>
<gene>
    <name evidence="9" type="ORF">H8S40_14875</name>
</gene>
<dbReference type="Proteomes" id="UP000631576">
    <property type="component" value="Unassembled WGS sequence"/>
</dbReference>
<feature type="transmembrane region" description="Helical" evidence="7">
    <location>
        <begin position="81"/>
        <end position="102"/>
    </location>
</feature>
<keyword evidence="5" id="KW-0408">Iron</keyword>
<feature type="transmembrane region" description="Helical" evidence="7">
    <location>
        <begin position="271"/>
        <end position="289"/>
    </location>
</feature>
<feature type="transmembrane region" description="Helical" evidence="7">
    <location>
        <begin position="56"/>
        <end position="75"/>
    </location>
</feature>
<dbReference type="Gene3D" id="3.30.70.20">
    <property type="match status" value="1"/>
</dbReference>
<feature type="transmembrane region" description="Helical" evidence="7">
    <location>
        <begin position="123"/>
        <end position="142"/>
    </location>
</feature>
<keyword evidence="2" id="KW-0004">4Fe-4S</keyword>
<keyword evidence="6" id="KW-0411">Iron-sulfur</keyword>
<evidence type="ECO:0000259" key="8">
    <source>
        <dbReference type="PROSITE" id="PS51379"/>
    </source>
</evidence>
<keyword evidence="4" id="KW-0249">Electron transport</keyword>
<keyword evidence="10" id="KW-1185">Reference proteome</keyword>
<reference evidence="9 10" key="1">
    <citation type="submission" date="2020-08" db="EMBL/GenBank/DDBJ databases">
        <title>Genome public.</title>
        <authorList>
            <person name="Liu C."/>
            <person name="Sun Q."/>
        </authorList>
    </citation>
    <scope>NUCLEOTIDE SEQUENCE [LARGE SCALE GENOMIC DNA]</scope>
    <source>
        <strain evidence="9 10">NSJ-13</strain>
    </source>
</reference>
<evidence type="ECO:0000313" key="9">
    <source>
        <dbReference type="EMBL" id="MBC5684803.1"/>
    </source>
</evidence>
<dbReference type="InterPro" id="IPR017900">
    <property type="entry name" value="4Fe4S_Fe_S_CS"/>
</dbReference>
<feature type="transmembrane region" description="Helical" evidence="7">
    <location>
        <begin position="20"/>
        <end position="44"/>
    </location>
</feature>
<feature type="transmembrane region" description="Helical" evidence="7">
    <location>
        <begin position="162"/>
        <end position="181"/>
    </location>
</feature>
<feature type="domain" description="4Fe-4S ferredoxin-type" evidence="8">
    <location>
        <begin position="206"/>
        <end position="236"/>
    </location>
</feature>
<dbReference type="PANTHER" id="PTHR30176">
    <property type="entry name" value="FERREDOXIN-TYPE PROTEIN NAPH"/>
    <property type="match status" value="1"/>
</dbReference>
<feature type="transmembrane region" description="Helical" evidence="7">
    <location>
        <begin position="190"/>
        <end position="208"/>
    </location>
</feature>
<evidence type="ECO:0000256" key="4">
    <source>
        <dbReference type="ARBA" id="ARBA00022982"/>
    </source>
</evidence>
<evidence type="ECO:0000256" key="1">
    <source>
        <dbReference type="ARBA" id="ARBA00022448"/>
    </source>
</evidence>
<dbReference type="PROSITE" id="PS00198">
    <property type="entry name" value="4FE4S_FER_1"/>
    <property type="match status" value="1"/>
</dbReference>
<keyword evidence="3" id="KW-0479">Metal-binding</keyword>
<dbReference type="RefSeq" id="WP_186865527.1">
    <property type="nucleotide sequence ID" value="NZ_JACOPE010000001.1"/>
</dbReference>
<evidence type="ECO:0000256" key="3">
    <source>
        <dbReference type="ARBA" id="ARBA00022723"/>
    </source>
</evidence>
<sequence>MKKIELHSVSKKQLKQIHTWLRAAIQLLYFIFIPSVYTAAFAGVKYIFTQIGAGGRIELTSFVTVLILICLYTILFGRFFCGFACAFGTLGDAVHVLYRYIFKKIKKKPLLISDEWANWLDKLKYVVLTAIVLMCFAGVYGKAKGTSPWDVFSMIRAGNFKLGGYIVGLLILILILVGMCLEERFFCRNLCPMGAVFSLLPVFPFFALHRDRENCIKGCSACTKKCPSGIGLPKDGSPRVEGDCFQCQKCIDTCPKGNIHTGIRSLKGNEIWFTLFRGILLAAILIWAGV</sequence>
<dbReference type="InterPro" id="IPR017896">
    <property type="entry name" value="4Fe4S_Fe-S-bd"/>
</dbReference>
<dbReference type="PROSITE" id="PS51379">
    <property type="entry name" value="4FE4S_FER_2"/>
    <property type="match status" value="1"/>
</dbReference>
<dbReference type="EMBL" id="JACOPE010000001">
    <property type="protein sequence ID" value="MBC5684803.1"/>
    <property type="molecule type" value="Genomic_DNA"/>
</dbReference>
<evidence type="ECO:0000256" key="6">
    <source>
        <dbReference type="ARBA" id="ARBA00023014"/>
    </source>
</evidence>
<evidence type="ECO:0000256" key="5">
    <source>
        <dbReference type="ARBA" id="ARBA00023004"/>
    </source>
</evidence>
<accession>A0ABR7GBI5</accession>